<dbReference type="AlphaFoldDB" id="A0A9W3NXS9"/>
<protein>
    <submittedName>
        <fullName evidence="1">Uncharacterized protein</fullName>
    </submittedName>
</protein>
<proteinExistence type="predicted"/>
<dbReference type="RefSeq" id="WP_000035042.1">
    <property type="nucleotide sequence ID" value="NC_018500.1"/>
</dbReference>
<evidence type="ECO:0000313" key="2">
    <source>
        <dbReference type="Proteomes" id="UP000005259"/>
    </source>
</evidence>
<evidence type="ECO:0000313" key="1">
    <source>
        <dbReference type="EMBL" id="AFQ16340.1"/>
    </source>
</evidence>
<accession>A0A9W3NXS9</accession>
<name>A0A9W3NXS9_BACTU</name>
<dbReference type="KEGG" id="bti:BTG_14440"/>
<dbReference type="EMBL" id="CP003752">
    <property type="protein sequence ID" value="AFQ16340.1"/>
    <property type="molecule type" value="Genomic_DNA"/>
</dbReference>
<sequence length="393" mass="46064">MANYNDEMILTNAELVERYGNEKQKNHFAKYKKFKSRDIKVAVMTTANEEYEFVEELGKRKGFRLAGKRNEKLDRKQLQNYSNSGNREQLPYKEDIRTATIQYLNKHKNDNRASITLKRLAYELGCFSEIMYEASRKVGTTERQDYFEKSCETDSRIKEMGWDVFWECVKEVGRLVKQVETVLDELKQNEIIYYIDIHQAIIKTDDGQEVYDTLTLDEVFKIKGKQMQLRQKHNVTHQDIMFKLKSHAVKAYKRDEKEYLKTLGYVRIFEAKTIGLVAYDKEIQNYFEKTPLTDAFRFKHIDFAIKLAEARQDAFHNKPVVIKNNKQLHKLLGGKKKKDIYKETATASEKIIGDDGIRELLNNEIIQLKISNCYAEAIDNGLKVLQVEEEATA</sequence>
<reference evidence="1 2" key="1">
    <citation type="submission" date="2012-08" db="EMBL/GenBank/DDBJ databases">
        <authorList>
            <person name="Doggett N."/>
            <person name="Teshima H."/>
            <person name="Bruce D."/>
            <person name="Detter J.C."/>
            <person name="Johnson S.L."/>
            <person name="Han C."/>
        </authorList>
    </citation>
    <scope>NUCLEOTIDE SEQUENCE [LARGE SCALE GENOMIC DNA]</scope>
    <source>
        <strain evidence="1 2">HD-771</strain>
    </source>
</reference>
<gene>
    <name evidence="1" type="ORF">BTG_14440</name>
</gene>
<organism evidence="1 2">
    <name type="scientific">Bacillus thuringiensis HD-771</name>
    <dbReference type="NCBI Taxonomy" id="1218175"/>
    <lineage>
        <taxon>Bacteria</taxon>
        <taxon>Bacillati</taxon>
        <taxon>Bacillota</taxon>
        <taxon>Bacilli</taxon>
        <taxon>Bacillales</taxon>
        <taxon>Bacillaceae</taxon>
        <taxon>Bacillus</taxon>
        <taxon>Bacillus cereus group</taxon>
    </lineage>
</organism>
<dbReference type="Proteomes" id="UP000005259">
    <property type="component" value="Chromosome"/>
</dbReference>